<gene>
    <name evidence="2" type="ORF">HUG20_18490</name>
</gene>
<reference evidence="2 3" key="1">
    <citation type="submission" date="2020-06" db="EMBL/GenBank/DDBJ databases">
        <title>Genomic analysis of Salicibibacter sp. NKC21-4.</title>
        <authorList>
            <person name="Oh Y.J."/>
        </authorList>
    </citation>
    <scope>NUCLEOTIDE SEQUENCE [LARGE SCALE GENOMIC DNA]</scope>
    <source>
        <strain evidence="2 3">NKC21-4</strain>
    </source>
</reference>
<accession>A0A7T6ZDV1</accession>
<dbReference type="GO" id="GO:0016740">
    <property type="term" value="F:transferase activity"/>
    <property type="evidence" value="ECO:0007669"/>
    <property type="project" value="UniProtKB-KW"/>
</dbReference>
<dbReference type="CDD" id="cd01741">
    <property type="entry name" value="GATase1_1"/>
    <property type="match status" value="1"/>
</dbReference>
<dbReference type="PANTHER" id="PTHR42695:SF5">
    <property type="entry name" value="GLUTAMINE AMIDOTRANSFERASE YLR126C-RELATED"/>
    <property type="match status" value="1"/>
</dbReference>
<keyword evidence="2" id="KW-0315">Glutamine amidotransferase</keyword>
<dbReference type="PANTHER" id="PTHR42695">
    <property type="entry name" value="GLUTAMINE AMIDOTRANSFERASE YLR126C-RELATED"/>
    <property type="match status" value="1"/>
</dbReference>
<dbReference type="Pfam" id="PF00117">
    <property type="entry name" value="GATase"/>
    <property type="match status" value="1"/>
</dbReference>
<dbReference type="AlphaFoldDB" id="A0A7T6ZDV1"/>
<evidence type="ECO:0000259" key="1">
    <source>
        <dbReference type="Pfam" id="PF00117"/>
    </source>
</evidence>
<dbReference type="RefSeq" id="WP_200086347.1">
    <property type="nucleotide sequence ID" value="NZ_CP054706.1"/>
</dbReference>
<proteinExistence type="predicted"/>
<protein>
    <submittedName>
        <fullName evidence="2">Type 1 glutamine amidotransferase</fullName>
    </submittedName>
</protein>
<dbReference type="Gene3D" id="3.40.50.880">
    <property type="match status" value="1"/>
</dbReference>
<keyword evidence="2" id="KW-0808">Transferase</keyword>
<dbReference type="InterPro" id="IPR029062">
    <property type="entry name" value="Class_I_gatase-like"/>
</dbReference>
<dbReference type="EMBL" id="CP054706">
    <property type="protein sequence ID" value="QQK81705.1"/>
    <property type="molecule type" value="Genomic_DNA"/>
</dbReference>
<name>A0A7T6ZDV1_9BACI</name>
<feature type="domain" description="Glutamine amidotransferase" evidence="1">
    <location>
        <begin position="19"/>
        <end position="182"/>
    </location>
</feature>
<dbReference type="Proteomes" id="UP000595349">
    <property type="component" value="Chromosome"/>
</dbReference>
<dbReference type="InterPro" id="IPR044992">
    <property type="entry name" value="ChyE-like"/>
</dbReference>
<dbReference type="PROSITE" id="PS51273">
    <property type="entry name" value="GATASE_TYPE_1"/>
    <property type="match status" value="1"/>
</dbReference>
<organism evidence="2 3">
    <name type="scientific">Salicibibacter cibi</name>
    <dbReference type="NCBI Taxonomy" id="2743001"/>
    <lineage>
        <taxon>Bacteria</taxon>
        <taxon>Bacillati</taxon>
        <taxon>Bacillota</taxon>
        <taxon>Bacilli</taxon>
        <taxon>Bacillales</taxon>
        <taxon>Bacillaceae</taxon>
        <taxon>Salicibibacter</taxon>
    </lineage>
</organism>
<dbReference type="SUPFAM" id="SSF52317">
    <property type="entry name" value="Class I glutamine amidotransferase-like"/>
    <property type="match status" value="1"/>
</dbReference>
<dbReference type="GO" id="GO:0005829">
    <property type="term" value="C:cytosol"/>
    <property type="evidence" value="ECO:0007669"/>
    <property type="project" value="TreeGrafter"/>
</dbReference>
<evidence type="ECO:0000313" key="2">
    <source>
        <dbReference type="EMBL" id="QQK81705.1"/>
    </source>
</evidence>
<keyword evidence="3" id="KW-1185">Reference proteome</keyword>
<dbReference type="KEGG" id="scib:HUG20_18490"/>
<evidence type="ECO:0000313" key="3">
    <source>
        <dbReference type="Proteomes" id="UP000595349"/>
    </source>
</evidence>
<dbReference type="InterPro" id="IPR017926">
    <property type="entry name" value="GATASE"/>
</dbReference>
<sequence length="229" mass="25704">MAILIIQPMDMVPAGELLYRIQAFDKEAKICRVDENEQLPGDLEAFDSLVILGGIMGANDMADFPFINKSMFAVQKFHAAEKPILGICLGAQIIAKAFGATVGKMGETEFGITTLAKTEEGRKDPVFSGLPEYFSFMQFHEDSFAMPPGAKRLATGEYCVNQAYRIGSKTYGVQFHPEVNASIVERWFVEKKETIENIEPNWPSTNIDKHLRQTKEWAHCIFDDWLALT</sequence>